<reference evidence="1" key="1">
    <citation type="submission" date="2020-06" db="EMBL/GenBank/DDBJ databases">
        <authorList>
            <person name="Li T."/>
            <person name="Hu X."/>
            <person name="Zhang T."/>
            <person name="Song X."/>
            <person name="Zhang H."/>
            <person name="Dai N."/>
            <person name="Sheng W."/>
            <person name="Hou X."/>
            <person name="Wei L."/>
        </authorList>
    </citation>
    <scope>NUCLEOTIDE SEQUENCE</scope>
    <source>
        <strain evidence="1">G02</strain>
        <tissue evidence="1">Leaf</tissue>
    </source>
</reference>
<accession>A0AAW2MDB8</accession>
<name>A0AAW2MDB8_SESRA</name>
<dbReference type="EMBL" id="JACGWJ010000022">
    <property type="protein sequence ID" value="KAL0329302.1"/>
    <property type="molecule type" value="Genomic_DNA"/>
</dbReference>
<sequence length="67" mass="6688">MVVVSGGGSAGQQRIEVADGGAHGQRPTEIISQRLASGRATTMTEATASNQAVVNGGSVVVYGGCWV</sequence>
<protein>
    <submittedName>
        <fullName evidence="1">Uncharacterized protein</fullName>
    </submittedName>
</protein>
<gene>
    <name evidence="1" type="ORF">Sradi_4916900</name>
</gene>
<evidence type="ECO:0000313" key="1">
    <source>
        <dbReference type="EMBL" id="KAL0329302.1"/>
    </source>
</evidence>
<comment type="caution">
    <text evidence="1">The sequence shown here is derived from an EMBL/GenBank/DDBJ whole genome shotgun (WGS) entry which is preliminary data.</text>
</comment>
<organism evidence="1">
    <name type="scientific">Sesamum radiatum</name>
    <name type="common">Black benniseed</name>
    <dbReference type="NCBI Taxonomy" id="300843"/>
    <lineage>
        <taxon>Eukaryota</taxon>
        <taxon>Viridiplantae</taxon>
        <taxon>Streptophyta</taxon>
        <taxon>Embryophyta</taxon>
        <taxon>Tracheophyta</taxon>
        <taxon>Spermatophyta</taxon>
        <taxon>Magnoliopsida</taxon>
        <taxon>eudicotyledons</taxon>
        <taxon>Gunneridae</taxon>
        <taxon>Pentapetalae</taxon>
        <taxon>asterids</taxon>
        <taxon>lamiids</taxon>
        <taxon>Lamiales</taxon>
        <taxon>Pedaliaceae</taxon>
        <taxon>Sesamum</taxon>
    </lineage>
</organism>
<dbReference type="AlphaFoldDB" id="A0AAW2MDB8"/>
<reference evidence="1" key="2">
    <citation type="journal article" date="2024" name="Plant">
        <title>Genomic evolution and insights into agronomic trait innovations of Sesamum species.</title>
        <authorList>
            <person name="Miao H."/>
            <person name="Wang L."/>
            <person name="Qu L."/>
            <person name="Liu H."/>
            <person name="Sun Y."/>
            <person name="Le M."/>
            <person name="Wang Q."/>
            <person name="Wei S."/>
            <person name="Zheng Y."/>
            <person name="Lin W."/>
            <person name="Duan Y."/>
            <person name="Cao H."/>
            <person name="Xiong S."/>
            <person name="Wang X."/>
            <person name="Wei L."/>
            <person name="Li C."/>
            <person name="Ma Q."/>
            <person name="Ju M."/>
            <person name="Zhao R."/>
            <person name="Li G."/>
            <person name="Mu C."/>
            <person name="Tian Q."/>
            <person name="Mei H."/>
            <person name="Zhang T."/>
            <person name="Gao T."/>
            <person name="Zhang H."/>
        </authorList>
    </citation>
    <scope>NUCLEOTIDE SEQUENCE</scope>
    <source>
        <strain evidence="1">G02</strain>
    </source>
</reference>
<proteinExistence type="predicted"/>